<organism evidence="1 2">
    <name type="scientific">Nakaseomyces bracarensis</name>
    <dbReference type="NCBI Taxonomy" id="273131"/>
    <lineage>
        <taxon>Eukaryota</taxon>
        <taxon>Fungi</taxon>
        <taxon>Dikarya</taxon>
        <taxon>Ascomycota</taxon>
        <taxon>Saccharomycotina</taxon>
        <taxon>Saccharomycetes</taxon>
        <taxon>Saccharomycetales</taxon>
        <taxon>Saccharomycetaceae</taxon>
        <taxon>Nakaseomyces</taxon>
    </lineage>
</organism>
<comment type="caution">
    <text evidence="1">The sequence shown here is derived from an EMBL/GenBank/DDBJ whole genome shotgun (WGS) entry which is preliminary data.</text>
</comment>
<keyword evidence="2" id="KW-1185">Reference proteome</keyword>
<proteinExistence type="predicted"/>
<evidence type="ECO:0000313" key="2">
    <source>
        <dbReference type="Proteomes" id="UP001623330"/>
    </source>
</evidence>
<sequence>MNFKEEITQLQPIFFDLTIWNQLSYDVSVLTNEIDCSIQFQLICKIWTENKVTNLLIKPTDFRKHDANQPHIKLFKQIKCYASIVTDITNEKELAKNIRSHCNEFFASVLVSQLEFRYPFVFSMVARQRFQQQEHSIGPLSYALNGSSGLMPSLISLIEKEPTNTVAYQIVNYKRAKWSYNLNIM</sequence>
<dbReference type="InterPro" id="IPR048920">
    <property type="entry name" value="REC102"/>
</dbReference>
<evidence type="ECO:0000313" key="1">
    <source>
        <dbReference type="EMBL" id="KAL3231109.1"/>
    </source>
</evidence>
<name>A0ABR4NS67_9SACH</name>
<dbReference type="EMBL" id="JBEVYD010000008">
    <property type="protein sequence ID" value="KAL3231109.1"/>
    <property type="molecule type" value="Genomic_DNA"/>
</dbReference>
<dbReference type="Proteomes" id="UP001623330">
    <property type="component" value="Unassembled WGS sequence"/>
</dbReference>
<accession>A0ABR4NS67</accession>
<dbReference type="Pfam" id="PF21736">
    <property type="entry name" value="REC102"/>
    <property type="match status" value="1"/>
</dbReference>
<gene>
    <name evidence="1" type="ORF">RNJ44_00748</name>
</gene>
<reference evidence="1 2" key="1">
    <citation type="submission" date="2024-05" db="EMBL/GenBank/DDBJ databases">
        <title>Long read based assembly of the Candida bracarensis genome reveals expanded adhesin content.</title>
        <authorList>
            <person name="Marcet-Houben M."/>
            <person name="Ksiezopolska E."/>
            <person name="Gabaldon T."/>
        </authorList>
    </citation>
    <scope>NUCLEOTIDE SEQUENCE [LARGE SCALE GENOMIC DNA]</scope>
    <source>
        <strain evidence="1 2">CBM6</strain>
    </source>
</reference>
<protein>
    <submittedName>
        <fullName evidence="1">Uncharacterized protein</fullName>
    </submittedName>
</protein>